<dbReference type="AlphaFoldDB" id="A0A4Z2HHE3"/>
<accession>A0A4Z2HHE3</accession>
<comment type="caution">
    <text evidence="1">The sequence shown here is derived from an EMBL/GenBank/DDBJ whole genome shotgun (WGS) entry which is preliminary data.</text>
</comment>
<gene>
    <name evidence="1" type="ORF">EYF80_024432</name>
</gene>
<dbReference type="Proteomes" id="UP000314294">
    <property type="component" value="Unassembled WGS sequence"/>
</dbReference>
<keyword evidence="2" id="KW-1185">Reference proteome</keyword>
<dbReference type="EMBL" id="SRLO01000237">
    <property type="protein sequence ID" value="TNN65278.1"/>
    <property type="molecule type" value="Genomic_DNA"/>
</dbReference>
<name>A0A4Z2HHE3_9TELE</name>
<reference evidence="1 2" key="1">
    <citation type="submission" date="2019-03" db="EMBL/GenBank/DDBJ databases">
        <title>First draft genome of Liparis tanakae, snailfish: a comprehensive survey of snailfish specific genes.</title>
        <authorList>
            <person name="Kim W."/>
            <person name="Song I."/>
            <person name="Jeong J.-H."/>
            <person name="Kim D."/>
            <person name="Kim S."/>
            <person name="Ryu S."/>
            <person name="Song J.Y."/>
            <person name="Lee S.K."/>
        </authorList>
    </citation>
    <scope>NUCLEOTIDE SEQUENCE [LARGE SCALE GENOMIC DNA]</scope>
    <source>
        <tissue evidence="1">Muscle</tissue>
    </source>
</reference>
<evidence type="ECO:0000313" key="1">
    <source>
        <dbReference type="EMBL" id="TNN65278.1"/>
    </source>
</evidence>
<proteinExistence type="predicted"/>
<sequence length="73" mass="8040">MESRGVKDQEAERGAVFVDGVARYESTEDCHRTWGCRSAEIFDGPVVTGIDRVGPQPFALISNFINVKPAEVK</sequence>
<evidence type="ECO:0000313" key="2">
    <source>
        <dbReference type="Proteomes" id="UP000314294"/>
    </source>
</evidence>
<organism evidence="1 2">
    <name type="scientific">Liparis tanakae</name>
    <name type="common">Tanaka's snailfish</name>
    <dbReference type="NCBI Taxonomy" id="230148"/>
    <lineage>
        <taxon>Eukaryota</taxon>
        <taxon>Metazoa</taxon>
        <taxon>Chordata</taxon>
        <taxon>Craniata</taxon>
        <taxon>Vertebrata</taxon>
        <taxon>Euteleostomi</taxon>
        <taxon>Actinopterygii</taxon>
        <taxon>Neopterygii</taxon>
        <taxon>Teleostei</taxon>
        <taxon>Neoteleostei</taxon>
        <taxon>Acanthomorphata</taxon>
        <taxon>Eupercaria</taxon>
        <taxon>Perciformes</taxon>
        <taxon>Cottioidei</taxon>
        <taxon>Cottales</taxon>
        <taxon>Liparidae</taxon>
        <taxon>Liparis</taxon>
    </lineage>
</organism>
<protein>
    <submittedName>
        <fullName evidence="1">Uncharacterized protein</fullName>
    </submittedName>
</protein>